<dbReference type="PATRIC" id="fig|1094489.3.peg.1302"/>
<dbReference type="RefSeq" id="WP_015398431.1">
    <property type="nucleotide sequence ID" value="NC_020300.1"/>
</dbReference>
<dbReference type="eggNOG" id="ENOG5032TDS">
    <property type="taxonomic scope" value="Bacteria"/>
</dbReference>
<gene>
    <name evidence="3" type="primary">vblB5</name>
    <name evidence="3" type="ordered locus">BAnh1_10580</name>
</gene>
<keyword evidence="2" id="KW-0732">Signal</keyword>
<keyword evidence="1" id="KW-0175">Coiled coil</keyword>
<dbReference type="HOGENOM" id="CLU_1178392_0_0_5"/>
<dbReference type="Gene3D" id="1.20.58.430">
    <property type="entry name" value="Type IV secretion system, VirB5-domain"/>
    <property type="match status" value="1"/>
</dbReference>
<dbReference type="KEGG" id="baus:BAnh1_10580"/>
<dbReference type="SUPFAM" id="SSF101082">
    <property type="entry name" value="Typo IV secretion system protein TraC"/>
    <property type="match status" value="1"/>
</dbReference>
<dbReference type="InterPro" id="IPR023220">
    <property type="entry name" value="T4SS_VirB5-domain"/>
</dbReference>
<feature type="coiled-coil region" evidence="1">
    <location>
        <begin position="33"/>
        <end position="60"/>
    </location>
</feature>
<dbReference type="Proteomes" id="UP000011729">
    <property type="component" value="Chromosome"/>
</dbReference>
<feature type="coiled-coil region" evidence="1">
    <location>
        <begin position="155"/>
        <end position="182"/>
    </location>
</feature>
<evidence type="ECO:0000313" key="3">
    <source>
        <dbReference type="EMBL" id="AGF74927.1"/>
    </source>
</evidence>
<dbReference type="AlphaFoldDB" id="M1NZU3"/>
<evidence type="ECO:0000313" key="4">
    <source>
        <dbReference type="Proteomes" id="UP000011729"/>
    </source>
</evidence>
<feature type="signal peptide" evidence="2">
    <location>
        <begin position="1"/>
        <end position="23"/>
    </location>
</feature>
<reference evidence="3 4" key="1">
    <citation type="journal article" date="2013" name="PLoS Genet.">
        <title>A gene transfer agent and a dynamic repertoire of secretion systems hold the keys to the explosive radiation of the emerging pathogen Bartonella.</title>
        <authorList>
            <person name="Guy L."/>
            <person name="Nystedt B."/>
            <person name="Toft C."/>
            <person name="Zaremba-Niedzwiedzka K."/>
            <person name="Berglund E.C."/>
            <person name="Granberg F."/>
            <person name="Naslund K."/>
            <person name="Eriksson A.S."/>
            <person name="Andersson S.G."/>
        </authorList>
    </citation>
    <scope>NUCLEOTIDE SEQUENCE [LARGE SCALE GENOMIC DNA]</scope>
    <source>
        <strain evidence="3 4">Aust/NH1</strain>
    </source>
</reference>
<protein>
    <submittedName>
        <fullName evidence="3">Type IV secretion protein VblB5</fullName>
    </submittedName>
</protein>
<dbReference type="EMBL" id="CP003123">
    <property type="protein sequence ID" value="AGF74927.1"/>
    <property type="molecule type" value="Genomic_DNA"/>
</dbReference>
<dbReference type="InterPro" id="IPR014158">
    <property type="entry name" value="T4SS_VirB5"/>
</dbReference>
<organism evidence="3 4">
    <name type="scientific">Bartonella australis (strain Aust/NH1)</name>
    <dbReference type="NCBI Taxonomy" id="1094489"/>
    <lineage>
        <taxon>Bacteria</taxon>
        <taxon>Pseudomonadati</taxon>
        <taxon>Pseudomonadota</taxon>
        <taxon>Alphaproteobacteria</taxon>
        <taxon>Hyphomicrobiales</taxon>
        <taxon>Bartonellaceae</taxon>
        <taxon>Bartonella</taxon>
    </lineage>
</organism>
<sequence>MNRIILAGIIFLSFIGTMPSAYAQLATFDAVAVSKMLEQIEQGKKQLDQLRSQIGEMKKLYGSLNGITDLSSLRDMLNNKNIQAALPPNFSDFEKLLNGESDKAAKWGDKFSYKEPPGGAGSKAAVDEFYRNELAKTKKQNQGMAATAETAYDAAIETKNTIESLAQKLKNAETTAAKQDIQAQLAAAQAMLQTQLLTLQAATILKQSQVEAAKVRQDEEHKARYLDYARQLRGE</sequence>
<name>M1NZU3_BARAA</name>
<proteinExistence type="predicted"/>
<keyword evidence="4" id="KW-1185">Reference proteome</keyword>
<evidence type="ECO:0000256" key="2">
    <source>
        <dbReference type="SAM" id="SignalP"/>
    </source>
</evidence>
<dbReference type="STRING" id="1094489.BAnh1_10580"/>
<feature type="chain" id="PRO_5004016145" evidence="2">
    <location>
        <begin position="24"/>
        <end position="235"/>
    </location>
</feature>
<dbReference type="Pfam" id="PF07996">
    <property type="entry name" value="T4SS"/>
    <property type="match status" value="1"/>
</dbReference>
<accession>M1NZU3</accession>
<evidence type="ECO:0000256" key="1">
    <source>
        <dbReference type="SAM" id="Coils"/>
    </source>
</evidence>